<keyword evidence="3" id="KW-1185">Reference proteome</keyword>
<proteinExistence type="predicted"/>
<dbReference type="Gene3D" id="3.40.30.10">
    <property type="entry name" value="Glutaredoxin"/>
    <property type="match status" value="1"/>
</dbReference>
<dbReference type="STRING" id="1334022.SAMN04487907_10688"/>
<evidence type="ECO:0000259" key="1">
    <source>
        <dbReference type="PROSITE" id="PS51352"/>
    </source>
</evidence>
<gene>
    <name evidence="2" type="ORF">SAMN04487907_10688</name>
</gene>
<name>A0A1I1KU10_9FLAO</name>
<dbReference type="InterPro" id="IPR000866">
    <property type="entry name" value="AhpC/TSA"/>
</dbReference>
<dbReference type="AlphaFoldDB" id="A0A1I1KU10"/>
<evidence type="ECO:0000313" key="2">
    <source>
        <dbReference type="EMBL" id="SFC62208.1"/>
    </source>
</evidence>
<dbReference type="PROSITE" id="PS51352">
    <property type="entry name" value="THIOREDOXIN_2"/>
    <property type="match status" value="1"/>
</dbReference>
<dbReference type="PANTHER" id="PTHR43640:SF1">
    <property type="entry name" value="THIOREDOXIN-DEPENDENT PEROXIREDOXIN"/>
    <property type="match status" value="1"/>
</dbReference>
<dbReference type="RefSeq" id="WP_175487042.1">
    <property type="nucleotide sequence ID" value="NZ_FOKV01000006.1"/>
</dbReference>
<dbReference type="SUPFAM" id="SSF52833">
    <property type="entry name" value="Thioredoxin-like"/>
    <property type="match status" value="1"/>
</dbReference>
<dbReference type="PANTHER" id="PTHR43640">
    <property type="entry name" value="OS07G0260300 PROTEIN"/>
    <property type="match status" value="1"/>
</dbReference>
<evidence type="ECO:0000313" key="3">
    <source>
        <dbReference type="Proteomes" id="UP000199438"/>
    </source>
</evidence>
<dbReference type="GO" id="GO:0016209">
    <property type="term" value="F:antioxidant activity"/>
    <property type="evidence" value="ECO:0007669"/>
    <property type="project" value="InterPro"/>
</dbReference>
<dbReference type="EMBL" id="FOKV01000006">
    <property type="protein sequence ID" value="SFC62208.1"/>
    <property type="molecule type" value="Genomic_DNA"/>
</dbReference>
<reference evidence="3" key="1">
    <citation type="submission" date="2016-10" db="EMBL/GenBank/DDBJ databases">
        <authorList>
            <person name="Varghese N."/>
            <person name="Submissions S."/>
        </authorList>
    </citation>
    <scope>NUCLEOTIDE SEQUENCE [LARGE SCALE GENOMIC DNA]</scope>
    <source>
        <strain evidence="3">DSM 24499</strain>
    </source>
</reference>
<protein>
    <submittedName>
        <fullName evidence="2">AhpC/TSA family protein</fullName>
    </submittedName>
</protein>
<accession>A0A1I1KU10</accession>
<dbReference type="GO" id="GO:0016491">
    <property type="term" value="F:oxidoreductase activity"/>
    <property type="evidence" value="ECO:0007669"/>
    <property type="project" value="InterPro"/>
</dbReference>
<organism evidence="2 3">
    <name type="scientific">Zunongwangia mangrovi</name>
    <dbReference type="NCBI Taxonomy" id="1334022"/>
    <lineage>
        <taxon>Bacteria</taxon>
        <taxon>Pseudomonadati</taxon>
        <taxon>Bacteroidota</taxon>
        <taxon>Flavobacteriia</taxon>
        <taxon>Flavobacteriales</taxon>
        <taxon>Flavobacteriaceae</taxon>
        <taxon>Zunongwangia</taxon>
    </lineage>
</organism>
<dbReference type="Proteomes" id="UP000199438">
    <property type="component" value="Unassembled WGS sequence"/>
</dbReference>
<dbReference type="InterPro" id="IPR036249">
    <property type="entry name" value="Thioredoxin-like_sf"/>
</dbReference>
<feature type="domain" description="Thioredoxin" evidence="1">
    <location>
        <begin position="9"/>
        <end position="165"/>
    </location>
</feature>
<sequence length="186" mass="20703">MARTPSNMLALGTKAPEFELYDTVTDKTFDLEALKGPKGILIMFICNHCPFVKHVNPEIARLGEEYQAKGFGIVAISSNDVENYPDDSPELMKETAKSEAYTFPYLYDEDQSVAKAYDAACTPDFFLFDENLELAYRGQLDDSRPGNEKPVTGKDLRDAMNAILAGEKVSEDQKPSIGCNIKWKTA</sequence>
<dbReference type="InterPro" id="IPR047262">
    <property type="entry name" value="PRX-like1"/>
</dbReference>
<dbReference type="CDD" id="cd02969">
    <property type="entry name" value="PRX_like1"/>
    <property type="match status" value="1"/>
</dbReference>
<dbReference type="InterPro" id="IPR013766">
    <property type="entry name" value="Thioredoxin_domain"/>
</dbReference>
<dbReference type="Pfam" id="PF00578">
    <property type="entry name" value="AhpC-TSA"/>
    <property type="match status" value="1"/>
</dbReference>